<name>A0A8B6GS75_MYTGA</name>
<evidence type="ECO:0000256" key="1">
    <source>
        <dbReference type="ARBA" id="ARBA00093634"/>
    </source>
</evidence>
<evidence type="ECO:0000313" key="4">
    <source>
        <dbReference type="Proteomes" id="UP000596742"/>
    </source>
</evidence>
<protein>
    <recommendedName>
        <fullName evidence="1">Vacuolar ATPase assembly protein VMA22</fullName>
    </recommendedName>
</protein>
<organism evidence="3 4">
    <name type="scientific">Mytilus galloprovincialis</name>
    <name type="common">Mediterranean mussel</name>
    <dbReference type="NCBI Taxonomy" id="29158"/>
    <lineage>
        <taxon>Eukaryota</taxon>
        <taxon>Metazoa</taxon>
        <taxon>Spiralia</taxon>
        <taxon>Lophotrochozoa</taxon>
        <taxon>Mollusca</taxon>
        <taxon>Bivalvia</taxon>
        <taxon>Autobranchia</taxon>
        <taxon>Pteriomorphia</taxon>
        <taxon>Mytilida</taxon>
        <taxon>Mytiloidea</taxon>
        <taxon>Mytilidae</taxon>
        <taxon>Mytilinae</taxon>
        <taxon>Mytilus</taxon>
    </lineage>
</organism>
<dbReference type="OrthoDB" id="408631at2759"/>
<dbReference type="PANTHER" id="PTHR31996:SF2">
    <property type="entry name" value="COILED-COIL DOMAIN-CONTAINING PROTEIN 115"/>
    <property type="match status" value="1"/>
</dbReference>
<proteinExistence type="predicted"/>
<dbReference type="GO" id="GO:0070072">
    <property type="term" value="P:vacuolar proton-transporting V-type ATPase complex assembly"/>
    <property type="evidence" value="ECO:0007669"/>
    <property type="project" value="InterPro"/>
</dbReference>
<dbReference type="EMBL" id="UYJE01008934">
    <property type="protein sequence ID" value="VDI68678.1"/>
    <property type="molecule type" value="Genomic_DNA"/>
</dbReference>
<sequence>MSEKKPSTMDAVNKRLDEVLVEFFECVGELYQEQADLENIMKSGFLMMSRARYNMGAKSVGVSQYDENNMKASKLVLVTDKDDDDYVDKMFELVNTNSCLDKSLIDPVSEGLRQRKSGGKDNVETIGSENVEQSTQNNSNNTKNYKDPIKWFGVLVPQSLRQSQAYFKQATDSVIKVSNLKSKVIHLKAQYKTLKKEKQLVTTQ</sequence>
<dbReference type="Pfam" id="PF21730">
    <property type="entry name" value="Vma22_CCDC115"/>
    <property type="match status" value="1"/>
</dbReference>
<reference evidence="3" key="1">
    <citation type="submission" date="2018-11" db="EMBL/GenBank/DDBJ databases">
        <authorList>
            <person name="Alioto T."/>
            <person name="Alioto T."/>
        </authorList>
    </citation>
    <scope>NUCLEOTIDE SEQUENCE</scope>
</reference>
<evidence type="ECO:0000313" key="3">
    <source>
        <dbReference type="EMBL" id="VDI68678.1"/>
    </source>
</evidence>
<dbReference type="Proteomes" id="UP000596742">
    <property type="component" value="Unassembled WGS sequence"/>
</dbReference>
<accession>A0A8B6GS75</accession>
<feature type="region of interest" description="Disordered" evidence="2">
    <location>
        <begin position="111"/>
        <end position="144"/>
    </location>
</feature>
<dbReference type="GO" id="GO:0051082">
    <property type="term" value="F:unfolded protein binding"/>
    <property type="evidence" value="ECO:0007669"/>
    <property type="project" value="TreeGrafter"/>
</dbReference>
<gene>
    <name evidence="3" type="ORF">MGAL_10B080038</name>
</gene>
<dbReference type="PANTHER" id="PTHR31996">
    <property type="entry name" value="COILED-COIL DOMAIN-CONTAINING PROTEIN 115"/>
    <property type="match status" value="1"/>
</dbReference>
<feature type="compositionally biased region" description="Low complexity" evidence="2">
    <location>
        <begin position="129"/>
        <end position="143"/>
    </location>
</feature>
<dbReference type="AlphaFoldDB" id="A0A8B6GS75"/>
<evidence type="ECO:0000256" key="2">
    <source>
        <dbReference type="SAM" id="MobiDB-lite"/>
    </source>
</evidence>
<dbReference type="InterPro" id="IPR040357">
    <property type="entry name" value="Vma22/CCDC115"/>
</dbReference>
<keyword evidence="4" id="KW-1185">Reference proteome</keyword>
<comment type="caution">
    <text evidence="3">The sequence shown here is derived from an EMBL/GenBank/DDBJ whole genome shotgun (WGS) entry which is preliminary data.</text>
</comment>